<dbReference type="GO" id="GO:0044341">
    <property type="term" value="P:sodium-dependent phosphate transport"/>
    <property type="evidence" value="ECO:0007669"/>
    <property type="project" value="InterPro"/>
</dbReference>
<feature type="transmembrane region" description="Helical" evidence="6">
    <location>
        <begin position="188"/>
        <end position="213"/>
    </location>
</feature>
<accession>A0A916VFH6</accession>
<evidence type="ECO:0000313" key="7">
    <source>
        <dbReference type="EMBL" id="GFR37401.1"/>
    </source>
</evidence>
<comment type="subcellular location">
    <subcellularLocation>
        <location evidence="1">Cell membrane</location>
        <topology evidence="1">Multi-pass membrane protein</topology>
    </subcellularLocation>
</comment>
<gene>
    <name evidence="7" type="ORF">PRECH8_06970</name>
</gene>
<feature type="transmembrane region" description="Helical" evidence="6">
    <location>
        <begin position="254"/>
        <end position="277"/>
    </location>
</feature>
<evidence type="ECO:0000256" key="6">
    <source>
        <dbReference type="SAM" id="Phobius"/>
    </source>
</evidence>
<feature type="transmembrane region" description="Helical" evidence="6">
    <location>
        <begin position="109"/>
        <end position="127"/>
    </location>
</feature>
<evidence type="ECO:0000256" key="4">
    <source>
        <dbReference type="ARBA" id="ARBA00022989"/>
    </source>
</evidence>
<feature type="transmembrane region" description="Helical" evidence="6">
    <location>
        <begin position="225"/>
        <end position="248"/>
    </location>
</feature>
<feature type="transmembrane region" description="Helical" evidence="6">
    <location>
        <begin position="85"/>
        <end position="103"/>
    </location>
</feature>
<sequence length="321" mass="33951">MFAEIILPLSAGLAMFLFSMKVMELALHHWAGSRLQEWIERSTRTPVHGLVTGTAVTALLQSSSAVTVITIGLVNARLMDFSRTLGIILGTNIGTCLTTELIGLNIHHYGIPLLAVSFPIWLICSLLPDAWTSMPPLRSIIHSIRFLALALSGLAGILLGMVVMQSPIPALQAHGMFAWFLEQAQISLLWGVIAGAALTAVIHSSSATIALTMNLAAVHVISIDLGIAVILGANIGTCVTALLAAIGGSRPGLFVAWAHILLNVGGAVLFFPLIDVLAQVSALFGGSEASQLAHAQTIFNIVCSLIALPICYLPVFRRNSL</sequence>
<dbReference type="GO" id="GO:0005436">
    <property type="term" value="F:sodium:phosphate symporter activity"/>
    <property type="evidence" value="ECO:0007669"/>
    <property type="project" value="InterPro"/>
</dbReference>
<keyword evidence="4 6" id="KW-1133">Transmembrane helix</keyword>
<keyword evidence="5 6" id="KW-0472">Membrane</keyword>
<comment type="caution">
    <text evidence="7">The sequence shown here is derived from an EMBL/GenBank/DDBJ whole genome shotgun (WGS) entry which is preliminary data.</text>
</comment>
<evidence type="ECO:0000256" key="1">
    <source>
        <dbReference type="ARBA" id="ARBA00004651"/>
    </source>
</evidence>
<dbReference type="PANTHER" id="PTHR10010">
    <property type="entry name" value="SOLUTE CARRIER FAMILY 34 SODIUM PHOSPHATE , MEMBER 2-RELATED"/>
    <property type="match status" value="1"/>
</dbReference>
<keyword evidence="2" id="KW-1003">Cell membrane</keyword>
<dbReference type="InterPro" id="IPR003841">
    <property type="entry name" value="Na/Pi_transpt"/>
</dbReference>
<dbReference type="AlphaFoldDB" id="A0A916VFH6"/>
<dbReference type="Pfam" id="PF02690">
    <property type="entry name" value="Na_Pi_cotrans"/>
    <property type="match status" value="2"/>
</dbReference>
<dbReference type="EMBL" id="BMAQ01000005">
    <property type="protein sequence ID" value="GFR37401.1"/>
    <property type="molecule type" value="Genomic_DNA"/>
</dbReference>
<organism evidence="7 8">
    <name type="scientific">Insulibacter thermoxylanivorax</name>
    <dbReference type="NCBI Taxonomy" id="2749268"/>
    <lineage>
        <taxon>Bacteria</taxon>
        <taxon>Bacillati</taxon>
        <taxon>Bacillota</taxon>
        <taxon>Bacilli</taxon>
        <taxon>Bacillales</taxon>
        <taxon>Paenibacillaceae</taxon>
        <taxon>Insulibacter</taxon>
    </lineage>
</organism>
<feature type="transmembrane region" description="Helical" evidence="6">
    <location>
        <begin position="50"/>
        <end position="73"/>
    </location>
</feature>
<evidence type="ECO:0000256" key="5">
    <source>
        <dbReference type="ARBA" id="ARBA00023136"/>
    </source>
</evidence>
<dbReference type="NCBIfam" id="NF037997">
    <property type="entry name" value="Na_Pi_symport"/>
    <property type="match status" value="1"/>
</dbReference>
<keyword evidence="8" id="KW-1185">Reference proteome</keyword>
<dbReference type="RefSeq" id="WP_200965687.1">
    <property type="nucleotide sequence ID" value="NZ_BMAQ01000005.1"/>
</dbReference>
<name>A0A916VFH6_9BACL</name>
<keyword evidence="3 6" id="KW-0812">Transmembrane</keyword>
<feature type="transmembrane region" description="Helical" evidence="6">
    <location>
        <begin position="298"/>
        <end position="316"/>
    </location>
</feature>
<reference evidence="7" key="2">
    <citation type="journal article" date="2021" name="Data Brief">
        <title>Draft genome sequence data of the facultative, thermophilic, xylanolytic bacterium Paenibacillus sp. strain DA-C8.</title>
        <authorList>
            <person name="Chhe C."/>
            <person name="Uke A."/>
            <person name="Baramee S."/>
            <person name="Ungkulpasvich U."/>
            <person name="Tachaapaikoon C."/>
            <person name="Pason P."/>
            <person name="Waeonukul R."/>
            <person name="Ratanakhanokchai K."/>
            <person name="Kosugi A."/>
        </authorList>
    </citation>
    <scope>NUCLEOTIDE SEQUENCE</scope>
    <source>
        <strain evidence="7">DA-C8</strain>
    </source>
</reference>
<proteinExistence type="predicted"/>
<evidence type="ECO:0000256" key="2">
    <source>
        <dbReference type="ARBA" id="ARBA00022475"/>
    </source>
</evidence>
<protein>
    <submittedName>
        <fullName evidence="7">Na/Pi-cotransporter</fullName>
    </submittedName>
</protein>
<reference evidence="7" key="1">
    <citation type="submission" date="2020-08" db="EMBL/GenBank/DDBJ databases">
        <authorList>
            <person name="Uke A."/>
            <person name="Chhe C."/>
            <person name="Baramee S."/>
            <person name="Kosugi A."/>
        </authorList>
    </citation>
    <scope>NUCLEOTIDE SEQUENCE</scope>
    <source>
        <strain evidence="7">DA-C8</strain>
    </source>
</reference>
<dbReference type="Proteomes" id="UP000654993">
    <property type="component" value="Unassembled WGS sequence"/>
</dbReference>
<evidence type="ECO:0000313" key="8">
    <source>
        <dbReference type="Proteomes" id="UP000654993"/>
    </source>
</evidence>
<feature type="transmembrane region" description="Helical" evidence="6">
    <location>
        <begin position="147"/>
        <end position="168"/>
    </location>
</feature>
<dbReference type="GO" id="GO:0005886">
    <property type="term" value="C:plasma membrane"/>
    <property type="evidence" value="ECO:0007669"/>
    <property type="project" value="UniProtKB-SubCell"/>
</dbReference>
<evidence type="ECO:0000256" key="3">
    <source>
        <dbReference type="ARBA" id="ARBA00022692"/>
    </source>
</evidence>
<dbReference type="PANTHER" id="PTHR10010:SF46">
    <property type="entry name" value="SODIUM-DEPENDENT PHOSPHATE TRANSPORT PROTEIN 2B"/>
    <property type="match status" value="1"/>
</dbReference>